<evidence type="ECO:0000256" key="1">
    <source>
        <dbReference type="ARBA" id="ARBA00004167"/>
    </source>
</evidence>
<evidence type="ECO:0000256" key="3">
    <source>
        <dbReference type="ARBA" id="ARBA00022989"/>
    </source>
</evidence>
<dbReference type="PANTHER" id="PTHR36985:SF1">
    <property type="entry name" value="TRANSLOCATION AND ASSEMBLY MODULE SUBUNIT TAMB"/>
    <property type="match status" value="1"/>
</dbReference>
<evidence type="ECO:0000313" key="8">
    <source>
        <dbReference type="Proteomes" id="UP001595710"/>
    </source>
</evidence>
<sequence>MAIHVRKIAKRSWILALRVMALLLIIVGIAVGLLVGTEAGRISLAHQAVKFYGVYSNDDIRIGGVESSSPGQWFVRSANWAPYASDLQVSVQELSLRWNWRFAFNNRWWLPELSIEKLDVTMPNNQTVSDSSESNIQTYANLWQKLPSFRLEQVLVNQLTINRTNYPSLKVSVNAQADINWGVVPARLIVSVSDHNSSNELALQLDAEGVDQFRAKGAIDAESGSSWAKWLNWSLDQNLTANWDLLADYSTGNQLTIDIGDSTLPWQKHQLNAKGRLVYFIEQQQFNFEQLVMHLDSQPAIINGWINQSESELDIAVDQWSLTPFMRYFGVPQSKGEVTGDLQWYGGWRTPRVNGQIDMQGSWYGIPVASTLVSEATSSGIRIEQADVTAGKNNIALQGEVDWRDDKISLVYQTNIKRGPFINRLLEKIPASIDFNGDLDGTVSGKVFEPVIEYSGKTQLTYLGKRYQAALSGRVSQKQLVVDEYALFGELAHFNGQGQYDFFSQQWQSDLTIVEVDSRLLDLISVQLPIEWHAVLSGKFAAKSSGNSFNVEGNASLQGLYEQEPMNAQLSVSQFNHQSIAFSRANLRIGDSYIQGKGSANWFEPKWDLDIEHENLNLALIQPWISQWPESLSSLAANFTGRTRLTNVWNQPIIQTTSDVSGQWYGQPLSVQLKVEPKSLNSWQLNIEKGRWYDSQFAYQGELDAYNLRLLGDLNIELWPLTSFIVFNKNVLGRSVEVPRELSGDFKAELAIDGSLEEYFLQGEAGFEGAFQNQPLDTQVKLSSLTPVKVIIDGLSSSWGTNRAELSGFYNFNDAQYQLTLDASMAQVEPLAELFAPFIVNETVRSSIQSWNGQLDTQLQAKHEQGVVHIDGQLKSQGQWFDSDYQIQWQGQGRLNELLNQTLNATWGDARLVANVDLIAEQLTGEVSVENLSLQQLKRVLPQVPVDLTGVIDTSLDVSGTLKEPSLALSGGGKGKWNSTVKEHRWNARIEGAWQKSRWVLSQGSLNVDGGGEVKVSAQGQGNEGEIRVKAEVPQTNYWVADTELGPGKANFDLTLQGDLRRPAIEMDAAWHAQIWPLALTSKIRTSEERLQVSGAVVSDGLNRIKMNANLPLRTWSDWNSNWHEIPFGFDIAIHSPLSVLDPFFVDRPNQSLSGLLAGQFSFNGSFDDPDWEGKVEWRDGKFENITSGTLLNDLDLTFLAQKSTLVLLGFANDGRDGLLEINGGVEFDPQPNEIFKHAFDVSFKAFNANMISDSQIDATMTGGVSVTGQYHDLLVSGSFDVSPLNLQTETFLLDGVPQLNIVDSIEEEEEVEAPRPIYWPAGRWDVGLTASNRANLYGQGISAELAGSLELLGEFSEPNISGRFNVIRGTYSALGKVFSVTGGSVQIQNNQLVFNVEANYNESGLNVLLMIAGTQDELTLELQSIPALDKNELLAQLVFGESIENISEFQAIQLAYLVNNIRTGTTSFDIIGSTRQELTLDSLIIDPQTDEEGNLGVNVRAGKYLNNYLYLEVEQNVGSEEGLRSSLQLQVTPNTYLELFAEESLGTGGAELKWSIDY</sequence>
<dbReference type="InterPro" id="IPR007452">
    <property type="entry name" value="TamB_C"/>
</dbReference>
<dbReference type="EMBL" id="JBHRYN010000010">
    <property type="protein sequence ID" value="MFC3701547.1"/>
    <property type="molecule type" value="Genomic_DNA"/>
</dbReference>
<gene>
    <name evidence="7" type="ORF">ACFOND_07865</name>
</gene>
<evidence type="ECO:0000256" key="2">
    <source>
        <dbReference type="ARBA" id="ARBA00022692"/>
    </source>
</evidence>
<dbReference type="RefSeq" id="WP_290280766.1">
    <property type="nucleotide sequence ID" value="NZ_JAUFQI010000001.1"/>
</dbReference>
<dbReference type="Pfam" id="PF04357">
    <property type="entry name" value="TamB"/>
    <property type="match status" value="1"/>
</dbReference>
<organism evidence="7 8">
    <name type="scientific">Reinekea marina</name>
    <dbReference type="NCBI Taxonomy" id="1310421"/>
    <lineage>
        <taxon>Bacteria</taxon>
        <taxon>Pseudomonadati</taxon>
        <taxon>Pseudomonadota</taxon>
        <taxon>Gammaproteobacteria</taxon>
        <taxon>Oceanospirillales</taxon>
        <taxon>Saccharospirillaceae</taxon>
        <taxon>Reinekea</taxon>
    </lineage>
</organism>
<dbReference type="PANTHER" id="PTHR36985">
    <property type="entry name" value="TRANSLOCATION AND ASSEMBLY MODULE SUBUNIT TAMB"/>
    <property type="match status" value="1"/>
</dbReference>
<evidence type="ECO:0000259" key="6">
    <source>
        <dbReference type="Pfam" id="PF04357"/>
    </source>
</evidence>
<dbReference type="Proteomes" id="UP001595710">
    <property type="component" value="Unassembled WGS sequence"/>
</dbReference>
<keyword evidence="2 5" id="KW-0812">Transmembrane</keyword>
<proteinExistence type="predicted"/>
<evidence type="ECO:0000256" key="4">
    <source>
        <dbReference type="ARBA" id="ARBA00023136"/>
    </source>
</evidence>
<evidence type="ECO:0000256" key="5">
    <source>
        <dbReference type="SAM" id="Phobius"/>
    </source>
</evidence>
<accession>A0ABV7WQU5</accession>
<feature type="transmembrane region" description="Helical" evidence="5">
    <location>
        <begin position="12"/>
        <end position="35"/>
    </location>
</feature>
<comment type="caution">
    <text evidence="7">The sequence shown here is derived from an EMBL/GenBank/DDBJ whole genome shotgun (WGS) entry which is preliminary data.</text>
</comment>
<protein>
    <submittedName>
        <fullName evidence="7">Translocation/assembly module TamB domain-containing protein</fullName>
    </submittedName>
</protein>
<feature type="domain" description="Translocation and assembly module TamB C-terminal" evidence="6">
    <location>
        <begin position="1213"/>
        <end position="1559"/>
    </location>
</feature>
<name>A0ABV7WQU5_9GAMM</name>
<keyword evidence="4 5" id="KW-0472">Membrane</keyword>
<evidence type="ECO:0000313" key="7">
    <source>
        <dbReference type="EMBL" id="MFC3701547.1"/>
    </source>
</evidence>
<comment type="subcellular location">
    <subcellularLocation>
        <location evidence="1">Membrane</location>
        <topology evidence="1">Single-pass membrane protein</topology>
    </subcellularLocation>
</comment>
<keyword evidence="8" id="KW-1185">Reference proteome</keyword>
<keyword evidence="3 5" id="KW-1133">Transmembrane helix</keyword>
<reference evidence="8" key="1">
    <citation type="journal article" date="2019" name="Int. J. Syst. Evol. Microbiol.">
        <title>The Global Catalogue of Microorganisms (GCM) 10K type strain sequencing project: providing services to taxonomists for standard genome sequencing and annotation.</title>
        <authorList>
            <consortium name="The Broad Institute Genomics Platform"/>
            <consortium name="The Broad Institute Genome Sequencing Center for Infectious Disease"/>
            <person name="Wu L."/>
            <person name="Ma J."/>
        </authorList>
    </citation>
    <scope>NUCLEOTIDE SEQUENCE [LARGE SCALE GENOMIC DNA]</scope>
    <source>
        <strain evidence="8">CECT 8288</strain>
    </source>
</reference>